<gene>
    <name evidence="11" type="primary">rimK</name>
    <name evidence="14" type="ORF">SAMN05421546_1589</name>
</gene>
<dbReference type="InterPro" id="IPR013651">
    <property type="entry name" value="ATP-grasp_RimK-type"/>
</dbReference>
<feature type="binding site" evidence="11">
    <location>
        <position position="248"/>
    </location>
    <ligand>
        <name>Mg(2+)</name>
        <dbReference type="ChEBI" id="CHEBI:18420"/>
        <label>1</label>
    </ligand>
</feature>
<reference evidence="15" key="1">
    <citation type="submission" date="2017-01" db="EMBL/GenBank/DDBJ databases">
        <authorList>
            <person name="Varghese N."/>
            <person name="Submissions S."/>
        </authorList>
    </citation>
    <scope>NUCLEOTIDE SEQUENCE [LARGE SCALE GENOMIC DNA]</scope>
    <source>
        <strain evidence="15">UM1</strain>
    </source>
</reference>
<feature type="binding site" evidence="11">
    <location>
        <begin position="211"/>
        <end position="213"/>
    </location>
    <ligand>
        <name>ATP</name>
        <dbReference type="ChEBI" id="CHEBI:30616"/>
    </ligand>
</feature>
<keyword evidence="5 11" id="KW-0067">ATP-binding</keyword>
<evidence type="ECO:0000313" key="15">
    <source>
        <dbReference type="Proteomes" id="UP000241788"/>
    </source>
</evidence>
<dbReference type="InterPro" id="IPR011761">
    <property type="entry name" value="ATP-grasp"/>
</dbReference>
<evidence type="ECO:0000256" key="12">
    <source>
        <dbReference type="SAM" id="MobiDB-lite"/>
    </source>
</evidence>
<evidence type="ECO:0000313" key="14">
    <source>
        <dbReference type="EMBL" id="SIQ62091.1"/>
    </source>
</evidence>
<dbReference type="NCBIfam" id="NF007764">
    <property type="entry name" value="PRK10446.1"/>
    <property type="match status" value="1"/>
</dbReference>
<dbReference type="AlphaFoldDB" id="A0A1N6U9B0"/>
<dbReference type="InterPro" id="IPR004666">
    <property type="entry name" value="Rp_bS6_RimK/Lys_biosynth_LsyX"/>
</dbReference>
<evidence type="ECO:0000256" key="9">
    <source>
        <dbReference type="ARBA" id="ARBA00061239"/>
    </source>
</evidence>
<feature type="domain" description="ATP-grasp" evidence="13">
    <location>
        <begin position="104"/>
        <end position="287"/>
    </location>
</feature>
<dbReference type="GO" id="GO:0006412">
    <property type="term" value="P:translation"/>
    <property type="evidence" value="ECO:0007669"/>
    <property type="project" value="UniProtKB-KW"/>
</dbReference>
<feature type="binding site" evidence="11">
    <location>
        <position position="187"/>
    </location>
    <ligand>
        <name>ATP</name>
        <dbReference type="ChEBI" id="CHEBI:30616"/>
    </ligand>
</feature>
<keyword evidence="2 11" id="KW-0436">Ligase</keyword>
<dbReference type="GO" id="GO:0009432">
    <property type="term" value="P:SOS response"/>
    <property type="evidence" value="ECO:0007669"/>
    <property type="project" value="TreeGrafter"/>
</dbReference>
<feature type="binding site" evidence="11">
    <location>
        <position position="260"/>
    </location>
    <ligand>
        <name>Mg(2+)</name>
        <dbReference type="ChEBI" id="CHEBI:18420"/>
        <label>1</label>
    </ligand>
</feature>
<feature type="binding site" evidence="11">
    <location>
        <position position="262"/>
    </location>
    <ligand>
        <name>Mg(2+)</name>
        <dbReference type="ChEBI" id="CHEBI:18420"/>
        <label>2</label>
    </ligand>
</feature>
<evidence type="ECO:0000256" key="7">
    <source>
        <dbReference type="ARBA" id="ARBA00022917"/>
    </source>
</evidence>
<dbReference type="InterPro" id="IPR041107">
    <property type="entry name" value="Rimk_N"/>
</dbReference>
<dbReference type="Gene3D" id="3.40.50.20">
    <property type="match status" value="1"/>
</dbReference>
<dbReference type="PANTHER" id="PTHR21621:SF7">
    <property type="entry name" value="RIBOSOMAL PROTEIN BS6--L-GLUTAMATE LIGASE"/>
    <property type="match status" value="1"/>
</dbReference>
<evidence type="ECO:0000256" key="2">
    <source>
        <dbReference type="ARBA" id="ARBA00022598"/>
    </source>
</evidence>
<feature type="region of interest" description="Disordered" evidence="12">
    <location>
        <begin position="293"/>
        <end position="339"/>
    </location>
</feature>
<feature type="binding site" evidence="11">
    <location>
        <position position="260"/>
    </location>
    <ligand>
        <name>Mn(2+)</name>
        <dbReference type="ChEBI" id="CHEBI:29035"/>
        <label>1</label>
    </ligand>
</feature>
<dbReference type="STRING" id="1604334.SAMN05421546_1589"/>
<dbReference type="Proteomes" id="UP000241788">
    <property type="component" value="Unassembled WGS sequence"/>
</dbReference>
<comment type="similarity">
    <text evidence="9">In the C-terminal section; belongs to the RimK family.</text>
</comment>
<evidence type="ECO:0000256" key="6">
    <source>
        <dbReference type="ARBA" id="ARBA00022842"/>
    </source>
</evidence>
<dbReference type="EC" id="6.3.2.-" evidence="11"/>
<feature type="binding site" evidence="11">
    <location>
        <position position="262"/>
    </location>
    <ligand>
        <name>Mn(2+)</name>
        <dbReference type="ChEBI" id="CHEBI:29035"/>
        <label>2</label>
    </ligand>
</feature>
<keyword evidence="6 11" id="KW-0460">Magnesium</keyword>
<proteinExistence type="inferred from homology"/>
<evidence type="ECO:0000256" key="1">
    <source>
        <dbReference type="ARBA" id="ARBA00001936"/>
    </source>
</evidence>
<dbReference type="Pfam" id="PF08443">
    <property type="entry name" value="RimK"/>
    <property type="match status" value="1"/>
</dbReference>
<dbReference type="FunFam" id="3.30.1490.20:FF:000005">
    <property type="entry name" value="Probable alpha-L-glutamate ligase 1"/>
    <property type="match status" value="1"/>
</dbReference>
<dbReference type="GO" id="GO:0018169">
    <property type="term" value="F:ribosomal S6-glutamic acid ligase activity"/>
    <property type="evidence" value="ECO:0007669"/>
    <property type="project" value="TreeGrafter"/>
</dbReference>
<dbReference type="GO" id="GO:0005524">
    <property type="term" value="F:ATP binding"/>
    <property type="evidence" value="ECO:0007669"/>
    <property type="project" value="UniProtKB-UniRule"/>
</dbReference>
<dbReference type="PROSITE" id="PS50975">
    <property type="entry name" value="ATP_GRASP"/>
    <property type="match status" value="1"/>
</dbReference>
<keyword evidence="7 11" id="KW-0648">Protein biosynthesis</keyword>
<comment type="cofactor">
    <cofactor evidence="11">
        <name>Mg(2+)</name>
        <dbReference type="ChEBI" id="CHEBI:18420"/>
    </cofactor>
    <cofactor evidence="11">
        <name>Mn(2+)</name>
        <dbReference type="ChEBI" id="CHEBI:29035"/>
    </cofactor>
    <text evidence="11">Binds 2 magnesium or manganese ions per subunit.</text>
</comment>
<dbReference type="Gene3D" id="3.30.470.20">
    <property type="entry name" value="ATP-grasp fold, B domain"/>
    <property type="match status" value="1"/>
</dbReference>
<dbReference type="SUPFAM" id="SSF56059">
    <property type="entry name" value="Glutathione synthetase ATP-binding domain-like"/>
    <property type="match status" value="1"/>
</dbReference>
<dbReference type="InterPro" id="IPR013815">
    <property type="entry name" value="ATP_grasp_subdomain_1"/>
</dbReference>
<comment type="similarity">
    <text evidence="11">Belongs to the RimK family.</text>
</comment>
<organism evidence="14 15">
    <name type="scientific">Solilutibacter tolerans</name>
    <dbReference type="NCBI Taxonomy" id="1604334"/>
    <lineage>
        <taxon>Bacteria</taxon>
        <taxon>Pseudomonadati</taxon>
        <taxon>Pseudomonadota</taxon>
        <taxon>Gammaproteobacteria</taxon>
        <taxon>Lysobacterales</taxon>
        <taxon>Lysobacteraceae</taxon>
        <taxon>Solilutibacter</taxon>
    </lineage>
</organism>
<dbReference type="OrthoDB" id="3865600at2"/>
<comment type="cofactor">
    <cofactor evidence="1">
        <name>Mn(2+)</name>
        <dbReference type="ChEBI" id="CHEBI:29035"/>
    </cofactor>
</comment>
<dbReference type="NCBIfam" id="TIGR00768">
    <property type="entry name" value="rimK_fam"/>
    <property type="match status" value="1"/>
</dbReference>
<feature type="binding site" evidence="11">
    <location>
        <begin position="178"/>
        <end position="179"/>
    </location>
    <ligand>
        <name>ATP</name>
        <dbReference type="ChEBI" id="CHEBI:30616"/>
    </ligand>
</feature>
<dbReference type="GO" id="GO:0005737">
    <property type="term" value="C:cytoplasm"/>
    <property type="evidence" value="ECO:0007669"/>
    <property type="project" value="TreeGrafter"/>
</dbReference>
<feature type="compositionally biased region" description="Basic residues" evidence="12">
    <location>
        <begin position="296"/>
        <end position="323"/>
    </location>
</feature>
<keyword evidence="3 11" id="KW-0479">Metal-binding</keyword>
<evidence type="ECO:0000256" key="5">
    <source>
        <dbReference type="ARBA" id="ARBA00022840"/>
    </source>
</evidence>
<keyword evidence="4 11" id="KW-0547">Nucleotide-binding</keyword>
<sequence length="339" mass="36055">MKLAILSRNGKLYSTRRLVEAARVRGHTVRVLDPLRCYMHISSEGFDMHYKGAPLADYNAVIPRIGASITRYGSAVLRQFELMGADTPNPSDAILKARDKLRAHQLLAAQGIGLPTTVFGDNPDDTDDLLSMLGPPPHVIKLNEGTQGAGVMLTEKLSASRGVIEALRGLYAQFVVQEFIREAKGADLRCFVVGGHVVGAMKRQSARGDFRSNLHRGGTAVGVVPSEHEIETALRAAQVLGLGIAGVDLIRSDRGPLVLEVNASPGLEGIERATGLDIAGSIIDHVFASGAASSLKRNRKPAKKSTKRGTTKAKAKAKPKGPKPKAGSASPAKGKRGRL</sequence>
<evidence type="ECO:0000256" key="8">
    <source>
        <dbReference type="ARBA" id="ARBA00023211"/>
    </source>
</evidence>
<feature type="binding site" evidence="11">
    <location>
        <position position="260"/>
    </location>
    <ligand>
        <name>Mn(2+)</name>
        <dbReference type="ChEBI" id="CHEBI:29035"/>
        <label>2</label>
    </ligand>
</feature>
<feature type="binding site" evidence="11">
    <location>
        <position position="248"/>
    </location>
    <ligand>
        <name>Mn(2+)</name>
        <dbReference type="ChEBI" id="CHEBI:29035"/>
        <label>1</label>
    </ligand>
</feature>
<dbReference type="Pfam" id="PF18030">
    <property type="entry name" value="Rimk_N"/>
    <property type="match status" value="1"/>
</dbReference>
<keyword evidence="8 11" id="KW-0464">Manganese</keyword>
<evidence type="ECO:0000259" key="13">
    <source>
        <dbReference type="PROSITE" id="PS50975"/>
    </source>
</evidence>
<dbReference type="InterPro" id="IPR023533">
    <property type="entry name" value="RimK"/>
</dbReference>
<dbReference type="HAMAP" id="MF_01552">
    <property type="entry name" value="RimK"/>
    <property type="match status" value="1"/>
</dbReference>
<dbReference type="Gene3D" id="3.30.1490.20">
    <property type="entry name" value="ATP-grasp fold, A domain"/>
    <property type="match status" value="1"/>
</dbReference>
<keyword evidence="15" id="KW-1185">Reference proteome</keyword>
<accession>A0A1N6U9B0</accession>
<dbReference type="GO" id="GO:0046872">
    <property type="term" value="F:metal ion binding"/>
    <property type="evidence" value="ECO:0007669"/>
    <property type="project" value="UniProtKB-KW"/>
</dbReference>
<evidence type="ECO:0000256" key="11">
    <source>
        <dbReference type="HAMAP-Rule" id="MF_01552"/>
    </source>
</evidence>
<dbReference type="PANTHER" id="PTHR21621">
    <property type="entry name" value="RIBOSOMAL PROTEIN S6 MODIFICATION PROTEIN"/>
    <property type="match status" value="1"/>
</dbReference>
<protein>
    <recommendedName>
        <fullName evidence="10 11">Probable alpha-L-glutamate ligase</fullName>
        <ecNumber evidence="11">6.3.2.-</ecNumber>
    </recommendedName>
</protein>
<feature type="binding site" evidence="11">
    <location>
        <position position="260"/>
    </location>
    <ligand>
        <name>Mg(2+)</name>
        <dbReference type="ChEBI" id="CHEBI:18420"/>
        <label>2</label>
    </ligand>
</feature>
<name>A0A1N6U9B0_9GAMM</name>
<feature type="binding site" evidence="11">
    <location>
        <position position="141"/>
    </location>
    <ligand>
        <name>ATP</name>
        <dbReference type="ChEBI" id="CHEBI:30616"/>
    </ligand>
</feature>
<dbReference type="EMBL" id="FTLW01000003">
    <property type="protein sequence ID" value="SIQ62091.1"/>
    <property type="molecule type" value="Genomic_DNA"/>
</dbReference>
<dbReference type="RefSeq" id="WP_083688381.1">
    <property type="nucleotide sequence ID" value="NZ_FTLW01000003.1"/>
</dbReference>
<evidence type="ECO:0000256" key="10">
    <source>
        <dbReference type="ARBA" id="ARBA00072141"/>
    </source>
</evidence>
<evidence type="ECO:0000256" key="4">
    <source>
        <dbReference type="ARBA" id="ARBA00022741"/>
    </source>
</evidence>
<evidence type="ECO:0000256" key="3">
    <source>
        <dbReference type="ARBA" id="ARBA00022723"/>
    </source>
</evidence>